<organism evidence="2 3">
    <name type="scientific">Dryococelus australis</name>
    <dbReference type="NCBI Taxonomy" id="614101"/>
    <lineage>
        <taxon>Eukaryota</taxon>
        <taxon>Metazoa</taxon>
        <taxon>Ecdysozoa</taxon>
        <taxon>Arthropoda</taxon>
        <taxon>Hexapoda</taxon>
        <taxon>Insecta</taxon>
        <taxon>Pterygota</taxon>
        <taxon>Neoptera</taxon>
        <taxon>Polyneoptera</taxon>
        <taxon>Phasmatodea</taxon>
        <taxon>Verophasmatodea</taxon>
        <taxon>Anareolatae</taxon>
        <taxon>Phasmatidae</taxon>
        <taxon>Eurycanthinae</taxon>
        <taxon>Dryococelus</taxon>
    </lineage>
</organism>
<feature type="compositionally biased region" description="Polar residues" evidence="1">
    <location>
        <begin position="123"/>
        <end position="137"/>
    </location>
</feature>
<sequence>MWHLPRLLSVYRNVQPCPNTSVLIITGPRWCSGQTTRLPPRRTGCGRSRIFACGNRAGRCRCSTCFLGELPFPPVRAFRSCSILTSLNPRRLSKPRCSQPPKSFQSPLLRKKKTHGERREEATVTSGQSDATASMTGKMQAKDTSELERRAGLDCWFMLICVYPRQAPLVHHSPSPPPYRALAERLDCSPSTKADRVQPPAGSHPGCSHVGIVPGDAAGWRVFSGISRFPALAFRRCFMLTSLHPRRRRSRPRC</sequence>
<dbReference type="EMBL" id="JARBHB010000002">
    <property type="protein sequence ID" value="KAJ8894524.1"/>
    <property type="molecule type" value="Genomic_DNA"/>
</dbReference>
<name>A0ABQ9ICZ2_9NEOP</name>
<comment type="caution">
    <text evidence="2">The sequence shown here is derived from an EMBL/GenBank/DDBJ whole genome shotgun (WGS) entry which is preliminary data.</text>
</comment>
<keyword evidence="3" id="KW-1185">Reference proteome</keyword>
<protein>
    <submittedName>
        <fullName evidence="2">Uncharacterized protein</fullName>
    </submittedName>
</protein>
<accession>A0ABQ9ICZ2</accession>
<evidence type="ECO:0000313" key="3">
    <source>
        <dbReference type="Proteomes" id="UP001159363"/>
    </source>
</evidence>
<reference evidence="2 3" key="1">
    <citation type="submission" date="2023-02" db="EMBL/GenBank/DDBJ databases">
        <title>LHISI_Scaffold_Assembly.</title>
        <authorList>
            <person name="Stuart O.P."/>
            <person name="Cleave R."/>
            <person name="Magrath M.J.L."/>
            <person name="Mikheyev A.S."/>
        </authorList>
    </citation>
    <scope>NUCLEOTIDE SEQUENCE [LARGE SCALE GENOMIC DNA]</scope>
    <source>
        <strain evidence="2">Daus_M_001</strain>
        <tissue evidence="2">Leg muscle</tissue>
    </source>
</reference>
<evidence type="ECO:0000313" key="2">
    <source>
        <dbReference type="EMBL" id="KAJ8894524.1"/>
    </source>
</evidence>
<proteinExistence type="predicted"/>
<evidence type="ECO:0000256" key="1">
    <source>
        <dbReference type="SAM" id="MobiDB-lite"/>
    </source>
</evidence>
<gene>
    <name evidence="2" type="ORF">PR048_007181</name>
</gene>
<feature type="region of interest" description="Disordered" evidence="1">
    <location>
        <begin position="91"/>
        <end position="144"/>
    </location>
</feature>
<dbReference type="Proteomes" id="UP001159363">
    <property type="component" value="Chromosome 2"/>
</dbReference>